<evidence type="ECO:0000259" key="21">
    <source>
        <dbReference type="PROSITE" id="PS50089"/>
    </source>
</evidence>
<dbReference type="OrthoDB" id="6105938at2759"/>
<evidence type="ECO:0000256" key="11">
    <source>
        <dbReference type="ARBA" id="ARBA00022843"/>
    </source>
</evidence>
<keyword evidence="7" id="KW-0479">Metal-binding</keyword>
<organism evidence="23 24">
    <name type="scientific">Neodrepanis coruscans</name>
    <name type="common">wattled asity</name>
    <dbReference type="NCBI Taxonomy" id="254563"/>
    <lineage>
        <taxon>Eukaryota</taxon>
        <taxon>Metazoa</taxon>
        <taxon>Chordata</taxon>
        <taxon>Craniata</taxon>
        <taxon>Vertebrata</taxon>
        <taxon>Euteleostomi</taxon>
        <taxon>Archelosauria</taxon>
        <taxon>Archosauria</taxon>
        <taxon>Dinosauria</taxon>
        <taxon>Saurischia</taxon>
        <taxon>Theropoda</taxon>
        <taxon>Coelurosauria</taxon>
        <taxon>Aves</taxon>
        <taxon>Neognathae</taxon>
        <taxon>Neoaves</taxon>
        <taxon>Telluraves</taxon>
        <taxon>Australaves</taxon>
        <taxon>Passeriformes</taxon>
        <taxon>Philepittidae</taxon>
        <taxon>Neodrepanis</taxon>
    </lineage>
</organism>
<evidence type="ECO:0000256" key="15">
    <source>
        <dbReference type="ARBA" id="ARBA00055004"/>
    </source>
</evidence>
<dbReference type="GO" id="GO:0005789">
    <property type="term" value="C:endoplasmic reticulum membrane"/>
    <property type="evidence" value="ECO:0007669"/>
    <property type="project" value="UniProtKB-SubCell"/>
</dbReference>
<keyword evidence="13 20" id="KW-0472">Membrane</keyword>
<dbReference type="GO" id="GO:0043161">
    <property type="term" value="P:proteasome-mediated ubiquitin-dependent protein catabolic process"/>
    <property type="evidence" value="ECO:0007669"/>
    <property type="project" value="TreeGrafter"/>
</dbReference>
<keyword evidence="9" id="KW-0256">Endoplasmic reticulum</keyword>
<dbReference type="InterPro" id="IPR001660">
    <property type="entry name" value="SAM"/>
</dbReference>
<keyword evidence="10" id="KW-0862">Zinc</keyword>
<evidence type="ECO:0000256" key="10">
    <source>
        <dbReference type="ARBA" id="ARBA00022833"/>
    </source>
</evidence>
<keyword evidence="24" id="KW-1185">Reference proteome</keyword>
<dbReference type="FunFam" id="1.10.150.50:FF:000053">
    <property type="entry name" value="Bifunctional apoptosis regulator"/>
    <property type="match status" value="1"/>
</dbReference>
<comment type="catalytic activity">
    <reaction evidence="1">
        <text>S-ubiquitinyl-[E2 ubiquitin-conjugating enzyme]-L-cysteine + [acceptor protein]-L-lysine = [E2 ubiquitin-conjugating enzyme]-L-cysteine + N(6)-ubiquitinyl-[acceptor protein]-L-lysine.</text>
        <dbReference type="EC" id="2.3.2.27"/>
    </reaction>
</comment>
<proteinExistence type="predicted"/>
<evidence type="ECO:0000256" key="9">
    <source>
        <dbReference type="ARBA" id="ARBA00022824"/>
    </source>
</evidence>
<feature type="domain" description="SAM" evidence="22">
    <location>
        <begin position="182"/>
        <end position="249"/>
    </location>
</feature>
<evidence type="ECO:0000256" key="5">
    <source>
        <dbReference type="ARBA" id="ARBA00022692"/>
    </source>
</evidence>
<dbReference type="Pfam" id="PF15227">
    <property type="entry name" value="zf-C3HC4_4"/>
    <property type="match status" value="1"/>
</dbReference>
<dbReference type="EMBL" id="VYZS01038445">
    <property type="protein sequence ID" value="NXS08362.1"/>
    <property type="molecule type" value="Genomic_DNA"/>
</dbReference>
<evidence type="ECO:0000256" key="14">
    <source>
        <dbReference type="ARBA" id="ARBA00023180"/>
    </source>
</evidence>
<dbReference type="GO" id="GO:0005634">
    <property type="term" value="C:nucleus"/>
    <property type="evidence" value="ECO:0007669"/>
    <property type="project" value="TreeGrafter"/>
</dbReference>
<dbReference type="GO" id="GO:0061630">
    <property type="term" value="F:ubiquitin protein ligase activity"/>
    <property type="evidence" value="ECO:0007669"/>
    <property type="project" value="UniProtKB-EC"/>
</dbReference>
<feature type="region of interest" description="Disordered" evidence="19">
    <location>
        <begin position="119"/>
        <end position="139"/>
    </location>
</feature>
<accession>A0A7L2RGD0</accession>
<dbReference type="SUPFAM" id="SSF47769">
    <property type="entry name" value="SAM/Pointed domain"/>
    <property type="match status" value="1"/>
</dbReference>
<dbReference type="InterPro" id="IPR013761">
    <property type="entry name" value="SAM/pointed_sf"/>
</dbReference>
<evidence type="ECO:0000256" key="12">
    <source>
        <dbReference type="ARBA" id="ARBA00022989"/>
    </source>
</evidence>
<dbReference type="CDD" id="cd16497">
    <property type="entry name" value="RING-HC_BAR"/>
    <property type="match status" value="1"/>
</dbReference>
<dbReference type="GO" id="GO:0008270">
    <property type="term" value="F:zinc ion binding"/>
    <property type="evidence" value="ECO:0007669"/>
    <property type="project" value="UniProtKB-KW"/>
</dbReference>
<reference evidence="23 24" key="1">
    <citation type="submission" date="2019-09" db="EMBL/GenBank/DDBJ databases">
        <title>Bird 10,000 Genomes (B10K) Project - Family phase.</title>
        <authorList>
            <person name="Zhang G."/>
        </authorList>
    </citation>
    <scope>NUCLEOTIDE SEQUENCE [LARGE SCALE GENOMIC DNA]</scope>
    <source>
        <strain evidence="23">B10K-DU-002-79</strain>
    </source>
</reference>
<feature type="transmembrane region" description="Helical" evidence="20">
    <location>
        <begin position="357"/>
        <end position="381"/>
    </location>
</feature>
<comment type="subcellular location">
    <subcellularLocation>
        <location evidence="2">Endoplasmic reticulum membrane</location>
        <topology evidence="2">Multi-pass membrane protein</topology>
    </subcellularLocation>
</comment>
<dbReference type="SUPFAM" id="SSF57850">
    <property type="entry name" value="RING/U-box"/>
    <property type="match status" value="1"/>
</dbReference>
<keyword evidence="8 18" id="KW-0863">Zinc-finger</keyword>
<dbReference type="PROSITE" id="PS50089">
    <property type="entry name" value="ZF_RING_2"/>
    <property type="match status" value="1"/>
</dbReference>
<keyword evidence="4" id="KW-0808">Transferase</keyword>
<dbReference type="Gene3D" id="3.30.40.10">
    <property type="entry name" value="Zinc/RING finger domain, C3HC4 (zinc finger)"/>
    <property type="match status" value="1"/>
</dbReference>
<comment type="subunit">
    <text evidence="16">Interacts with CASP8, BCL2 and BCL2L1 through SAM domain and also with HIP1, IFT57, ESRRBL1 and BCAP31. Interacts with NGFR; this interaction inhibits NF-kappa-B and JNK-related signaling pathways.</text>
</comment>
<dbReference type="SMART" id="SM00454">
    <property type="entry name" value="SAM"/>
    <property type="match status" value="1"/>
</dbReference>
<evidence type="ECO:0000256" key="19">
    <source>
        <dbReference type="SAM" id="MobiDB-lite"/>
    </source>
</evidence>
<feature type="transmembrane region" description="Helical" evidence="20">
    <location>
        <begin position="402"/>
        <end position="426"/>
    </location>
</feature>
<keyword evidence="12 20" id="KW-1133">Transmembrane helix</keyword>
<evidence type="ECO:0000256" key="6">
    <source>
        <dbReference type="ARBA" id="ARBA00022703"/>
    </source>
</evidence>
<evidence type="ECO:0000256" key="13">
    <source>
        <dbReference type="ARBA" id="ARBA00023136"/>
    </source>
</evidence>
<protein>
    <recommendedName>
        <fullName evidence="17">Bifunctional apoptosis regulator</fullName>
        <ecNumber evidence="3">2.3.2.27</ecNumber>
    </recommendedName>
</protein>
<evidence type="ECO:0000256" key="1">
    <source>
        <dbReference type="ARBA" id="ARBA00000900"/>
    </source>
</evidence>
<dbReference type="GO" id="GO:0006915">
    <property type="term" value="P:apoptotic process"/>
    <property type="evidence" value="ECO:0007669"/>
    <property type="project" value="UniProtKB-KW"/>
</dbReference>
<evidence type="ECO:0000259" key="22">
    <source>
        <dbReference type="PROSITE" id="PS50105"/>
    </source>
</evidence>
<evidence type="ECO:0000256" key="7">
    <source>
        <dbReference type="ARBA" id="ARBA00022723"/>
    </source>
</evidence>
<keyword evidence="5 20" id="KW-0812">Transmembrane</keyword>
<evidence type="ECO:0000313" key="23">
    <source>
        <dbReference type="EMBL" id="NXS08362.1"/>
    </source>
</evidence>
<evidence type="ECO:0000256" key="16">
    <source>
        <dbReference type="ARBA" id="ARBA00062081"/>
    </source>
</evidence>
<dbReference type="PANTHER" id="PTHR15898:SF13">
    <property type="entry name" value="BIFUNCTIONAL APOPTOSIS REGULATOR"/>
    <property type="match status" value="1"/>
</dbReference>
<gene>
    <name evidence="23" type="primary">Bfar</name>
    <name evidence="23" type="ORF">NEOCOR_R04693</name>
</gene>
<evidence type="ECO:0000313" key="24">
    <source>
        <dbReference type="Proteomes" id="UP000560066"/>
    </source>
</evidence>
<dbReference type="SMART" id="SM00184">
    <property type="entry name" value="RING"/>
    <property type="match status" value="1"/>
</dbReference>
<dbReference type="CDD" id="cd09513">
    <property type="entry name" value="SAM_BAR"/>
    <property type="match status" value="1"/>
</dbReference>
<dbReference type="InterPro" id="IPR001841">
    <property type="entry name" value="Znf_RING"/>
</dbReference>
<comment type="caution">
    <text evidence="23">The sequence shown here is derived from an EMBL/GenBank/DDBJ whole genome shotgun (WGS) entry which is preliminary data.</text>
</comment>
<evidence type="ECO:0000256" key="3">
    <source>
        <dbReference type="ARBA" id="ARBA00012483"/>
    </source>
</evidence>
<evidence type="ECO:0000256" key="18">
    <source>
        <dbReference type="PROSITE-ProRule" id="PRU00175"/>
    </source>
</evidence>
<evidence type="ECO:0000256" key="17">
    <source>
        <dbReference type="ARBA" id="ARBA00073013"/>
    </source>
</evidence>
<dbReference type="InterPro" id="IPR017907">
    <property type="entry name" value="Znf_RING_CS"/>
</dbReference>
<dbReference type="PROSITE" id="PS00518">
    <property type="entry name" value="ZF_RING_1"/>
    <property type="match status" value="1"/>
</dbReference>
<dbReference type="InterPro" id="IPR013083">
    <property type="entry name" value="Znf_RING/FYVE/PHD"/>
</dbReference>
<dbReference type="PANTHER" id="PTHR15898">
    <property type="entry name" value="BIFUNCTIONAL APOPTOSIS REGULATOR"/>
    <property type="match status" value="1"/>
</dbReference>
<evidence type="ECO:0000256" key="8">
    <source>
        <dbReference type="ARBA" id="ARBA00022771"/>
    </source>
</evidence>
<comment type="function">
    <text evidence="15">Membrane-bound E3 ubiquitin ligase that plays a role in several processes including apoptosis regulation or reticulum endoplasmic stress. Has anti-apoptotic activity, both for apoptosis triggered via death-receptors and via mitochondrial factors. Contributes to the dynamic control of IRE1/ERN1 signaling during ER stress by inducing BAX inhibitor 1/TMBIM6 proteasomal degradation. Promotes the activation of TGF-beta signaling by mediating the 'Lys-63'-linked ubiquitination of TGFBR1 which is critical to activate the pathway. Together with NGFR, negatively regulates NF-kappa-B and JNK-related signaling pathways. Promotes the proteasome-mediated degradation of PNPLA3, a protein involveld in lipid metabolism.</text>
</comment>
<dbReference type="Proteomes" id="UP000560066">
    <property type="component" value="Unassembled WGS sequence"/>
</dbReference>
<evidence type="ECO:0000256" key="4">
    <source>
        <dbReference type="ARBA" id="ARBA00022679"/>
    </source>
</evidence>
<sequence>MEEDETFQWETEEGEYEPYAASAVAQQISMDDFLCYCCYDILVDPTSLNCGHSFCRHCLALWWVSSMKNECPECREKWEGFPKVNILLRDVTEKLFPEAIGQRKEDIQQNSDAARSLATFQKDGNDQTPTAPDTGRENPGGGGFFSGVLTALTCVAVVLLGCHWSRREFEEDLLVHKPVAKWTAEEVILWLEQLGPWASHYKEKFLLQKVNGRLLLTLTEEDFTQEPYRIENSNHRKAVVAELERVKALGVKPPQNLWEYKAVNPGKSFFLLYALKNSPRLSILYLYLFDYTEAFLPFIHTVFPIKEDKNKDTVTRLLDLKDPSSEQWREFIVKYLILPYQLISDFAWHWLDVHFWTSGFIIVNAMLLTVLECFSFWTLWSRREFKTIPHRMWSHFWEVSKQGLLVAFFWPFIPQFVCNCFFYWALYFNPIINLDLALKESRELETQVQ</sequence>
<dbReference type="Gene3D" id="1.10.150.50">
    <property type="entry name" value="Transcription Factor, Ets-1"/>
    <property type="match status" value="1"/>
</dbReference>
<dbReference type="FunFam" id="3.30.40.10:FF:000331">
    <property type="entry name" value="Bifunctional apoptosis regulator"/>
    <property type="match status" value="1"/>
</dbReference>
<keyword evidence="14" id="KW-0325">Glycoprotein</keyword>
<name>A0A7L2RGD0_9PASS</name>
<evidence type="ECO:0000256" key="20">
    <source>
        <dbReference type="SAM" id="Phobius"/>
    </source>
</evidence>
<keyword evidence="11" id="KW-0832">Ubl conjugation</keyword>
<feature type="non-terminal residue" evidence="23">
    <location>
        <position position="1"/>
    </location>
</feature>
<dbReference type="PROSITE" id="PS50105">
    <property type="entry name" value="SAM_DOMAIN"/>
    <property type="match status" value="1"/>
</dbReference>
<dbReference type="EC" id="2.3.2.27" evidence="3"/>
<feature type="domain" description="RING-type" evidence="21">
    <location>
        <begin position="35"/>
        <end position="75"/>
    </location>
</feature>
<evidence type="ECO:0000256" key="2">
    <source>
        <dbReference type="ARBA" id="ARBA00004477"/>
    </source>
</evidence>
<feature type="non-terminal residue" evidence="23">
    <location>
        <position position="449"/>
    </location>
</feature>
<dbReference type="AlphaFoldDB" id="A0A7L2RGD0"/>
<feature type="transmembrane region" description="Helical" evidence="20">
    <location>
        <begin position="144"/>
        <end position="164"/>
    </location>
</feature>
<dbReference type="Pfam" id="PF00536">
    <property type="entry name" value="SAM_1"/>
    <property type="match status" value="1"/>
</dbReference>
<keyword evidence="6" id="KW-0053">Apoptosis</keyword>